<dbReference type="AlphaFoldDB" id="A0A7J6W577"/>
<organism evidence="2 3">
    <name type="scientific">Thalictrum thalictroides</name>
    <name type="common">Rue-anemone</name>
    <name type="synonym">Anemone thalictroides</name>
    <dbReference type="NCBI Taxonomy" id="46969"/>
    <lineage>
        <taxon>Eukaryota</taxon>
        <taxon>Viridiplantae</taxon>
        <taxon>Streptophyta</taxon>
        <taxon>Embryophyta</taxon>
        <taxon>Tracheophyta</taxon>
        <taxon>Spermatophyta</taxon>
        <taxon>Magnoliopsida</taxon>
        <taxon>Ranunculales</taxon>
        <taxon>Ranunculaceae</taxon>
        <taxon>Thalictroideae</taxon>
        <taxon>Thalictrum</taxon>
    </lineage>
</organism>
<evidence type="ECO:0000313" key="2">
    <source>
        <dbReference type="EMBL" id="KAF5192213.1"/>
    </source>
</evidence>
<gene>
    <name evidence="2" type="ORF">FRX31_018200</name>
</gene>
<protein>
    <recommendedName>
        <fullName evidence="4">Secreted protein</fullName>
    </recommendedName>
</protein>
<comment type="caution">
    <text evidence="2">The sequence shown here is derived from an EMBL/GenBank/DDBJ whole genome shotgun (WGS) entry which is preliminary data.</text>
</comment>
<proteinExistence type="predicted"/>
<feature type="signal peptide" evidence="1">
    <location>
        <begin position="1"/>
        <end position="25"/>
    </location>
</feature>
<dbReference type="Proteomes" id="UP000554482">
    <property type="component" value="Unassembled WGS sequence"/>
</dbReference>
<reference evidence="2 3" key="1">
    <citation type="submission" date="2020-06" db="EMBL/GenBank/DDBJ databases">
        <title>Transcriptomic and genomic resources for Thalictrum thalictroides and T. hernandezii: Facilitating candidate gene discovery in an emerging model plant lineage.</title>
        <authorList>
            <person name="Arias T."/>
            <person name="Riano-Pachon D.M."/>
            <person name="Di Stilio V.S."/>
        </authorList>
    </citation>
    <scope>NUCLEOTIDE SEQUENCE [LARGE SCALE GENOMIC DNA]</scope>
    <source>
        <strain evidence="3">cv. WT478/WT964</strain>
        <tissue evidence="2">Leaves</tissue>
    </source>
</reference>
<evidence type="ECO:0008006" key="4">
    <source>
        <dbReference type="Google" id="ProtNLM"/>
    </source>
</evidence>
<dbReference type="EMBL" id="JABWDY010021710">
    <property type="protein sequence ID" value="KAF5192213.1"/>
    <property type="molecule type" value="Genomic_DNA"/>
</dbReference>
<name>A0A7J6W577_THATH</name>
<evidence type="ECO:0000313" key="3">
    <source>
        <dbReference type="Proteomes" id="UP000554482"/>
    </source>
</evidence>
<keyword evidence="3" id="KW-1185">Reference proteome</keyword>
<feature type="chain" id="PRO_5029564447" description="Secreted protein" evidence="1">
    <location>
        <begin position="26"/>
        <end position="76"/>
    </location>
</feature>
<evidence type="ECO:0000256" key="1">
    <source>
        <dbReference type="SAM" id="SignalP"/>
    </source>
</evidence>
<sequence>MSDASSGCGGRGLLLLLPLMAATDSCELAISSLRVGWHHADERSQGLDRWPTINLALKVVHSLGHTPSHEFEVIRS</sequence>
<keyword evidence="1" id="KW-0732">Signal</keyword>
<accession>A0A7J6W577</accession>